<dbReference type="InterPro" id="IPR000276">
    <property type="entry name" value="GPCR_Rhodpsn"/>
</dbReference>
<dbReference type="InterPro" id="IPR017452">
    <property type="entry name" value="GPCR_Rhodpsn_7TM"/>
</dbReference>
<keyword evidence="14" id="KW-1185">Reference proteome</keyword>
<keyword evidence="3" id="KW-0677">Repeat</keyword>
<evidence type="ECO:0000256" key="9">
    <source>
        <dbReference type="SAM" id="Phobius"/>
    </source>
</evidence>
<feature type="signal peptide" evidence="10">
    <location>
        <begin position="1"/>
        <end position="21"/>
    </location>
</feature>
<dbReference type="EMBL" id="CAJNOR010000076">
    <property type="protein sequence ID" value="CAF0786561.1"/>
    <property type="molecule type" value="Genomic_DNA"/>
</dbReference>
<feature type="chain" id="PRO_5032652426" evidence="10">
    <location>
        <begin position="22"/>
        <end position="1549"/>
    </location>
</feature>
<dbReference type="Gene3D" id="1.20.1070.10">
    <property type="entry name" value="Rhodopsin 7-helix transmembrane proteins"/>
    <property type="match status" value="1"/>
</dbReference>
<dbReference type="SMART" id="SM00192">
    <property type="entry name" value="LDLa"/>
    <property type="match status" value="5"/>
</dbReference>
<gene>
    <name evidence="13" type="ORF">XAT740_LOCUS2260</name>
</gene>
<dbReference type="SUPFAM" id="SSF81321">
    <property type="entry name" value="Family A G protein-coupled receptor-like"/>
    <property type="match status" value="1"/>
</dbReference>
<dbReference type="InterPro" id="IPR002172">
    <property type="entry name" value="LDrepeatLR_classA_rpt"/>
</dbReference>
<comment type="caution">
    <text evidence="13">The sequence shown here is derived from an EMBL/GenBank/DDBJ whole genome shotgun (WGS) entry which is preliminary data.</text>
</comment>
<dbReference type="GO" id="GO:0016192">
    <property type="term" value="P:vesicle-mediated transport"/>
    <property type="evidence" value="ECO:0007669"/>
    <property type="project" value="UniProtKB-ARBA"/>
</dbReference>
<feature type="disulfide bond" evidence="8">
    <location>
        <begin position="214"/>
        <end position="226"/>
    </location>
</feature>
<feature type="transmembrane region" description="Helical" evidence="9">
    <location>
        <begin position="1468"/>
        <end position="1488"/>
    </location>
</feature>
<feature type="transmembrane region" description="Helical" evidence="9">
    <location>
        <begin position="1362"/>
        <end position="1380"/>
    </location>
</feature>
<feature type="transmembrane region" description="Helical" evidence="9">
    <location>
        <begin position="1243"/>
        <end position="1266"/>
    </location>
</feature>
<dbReference type="PROSITE" id="PS01186">
    <property type="entry name" value="EGF_2"/>
    <property type="match status" value="2"/>
</dbReference>
<dbReference type="SUPFAM" id="SSF57424">
    <property type="entry name" value="LDL receptor-like module"/>
    <property type="match status" value="2"/>
</dbReference>
<dbReference type="InterPro" id="IPR000742">
    <property type="entry name" value="EGF"/>
</dbReference>
<dbReference type="PROSITE" id="PS50068">
    <property type="entry name" value="LDLRA_2"/>
    <property type="match status" value="2"/>
</dbReference>
<evidence type="ECO:0000313" key="13">
    <source>
        <dbReference type="EMBL" id="CAF0786561.1"/>
    </source>
</evidence>
<feature type="disulfide bond" evidence="7">
    <location>
        <begin position="893"/>
        <end position="903"/>
    </location>
</feature>
<dbReference type="SUPFAM" id="SSF57196">
    <property type="entry name" value="EGF/Laminin"/>
    <property type="match status" value="2"/>
</dbReference>
<keyword evidence="6 7" id="KW-1015">Disulfide bond</keyword>
<evidence type="ECO:0000256" key="3">
    <source>
        <dbReference type="ARBA" id="ARBA00022737"/>
    </source>
</evidence>
<dbReference type="PROSITE" id="PS00022">
    <property type="entry name" value="EGF_1"/>
    <property type="match status" value="3"/>
</dbReference>
<keyword evidence="5 9" id="KW-0472">Membrane</keyword>
<evidence type="ECO:0000256" key="8">
    <source>
        <dbReference type="PROSITE-ProRule" id="PRU00124"/>
    </source>
</evidence>
<feature type="transmembrane region" description="Helical" evidence="9">
    <location>
        <begin position="1500"/>
        <end position="1521"/>
    </location>
</feature>
<feature type="domain" description="EGF-like" evidence="11">
    <location>
        <begin position="889"/>
        <end position="926"/>
    </location>
</feature>
<feature type="disulfide bond" evidence="8">
    <location>
        <begin position="572"/>
        <end position="587"/>
    </location>
</feature>
<dbReference type="PRINTS" id="PR00261">
    <property type="entry name" value="LDLRECEPTOR"/>
</dbReference>
<feature type="disulfide bond" evidence="7">
    <location>
        <begin position="998"/>
        <end position="1007"/>
    </location>
</feature>
<dbReference type="CDD" id="cd00054">
    <property type="entry name" value="EGF_CA"/>
    <property type="match status" value="1"/>
</dbReference>
<dbReference type="PROSITE" id="PS50026">
    <property type="entry name" value="EGF_3"/>
    <property type="match status" value="2"/>
</dbReference>
<dbReference type="PROSITE" id="PS50262">
    <property type="entry name" value="G_PROTEIN_RECEP_F1_2"/>
    <property type="match status" value="1"/>
</dbReference>
<evidence type="ECO:0000256" key="5">
    <source>
        <dbReference type="ARBA" id="ARBA00023136"/>
    </source>
</evidence>
<dbReference type="GO" id="GO:0004930">
    <property type="term" value="F:G protein-coupled receptor activity"/>
    <property type="evidence" value="ECO:0007669"/>
    <property type="project" value="InterPro"/>
</dbReference>
<dbReference type="SMART" id="SM00181">
    <property type="entry name" value="EGF"/>
    <property type="match status" value="3"/>
</dbReference>
<evidence type="ECO:0000256" key="6">
    <source>
        <dbReference type="ARBA" id="ARBA00023157"/>
    </source>
</evidence>
<evidence type="ECO:0000259" key="11">
    <source>
        <dbReference type="PROSITE" id="PS50026"/>
    </source>
</evidence>
<dbReference type="GO" id="GO:0005886">
    <property type="term" value="C:plasma membrane"/>
    <property type="evidence" value="ECO:0007669"/>
    <property type="project" value="TreeGrafter"/>
</dbReference>
<sequence length="1549" mass="182012">MLCRHLYSYTIFMILFIYIQSQLNLYNTNKEITSTEHHCLRIVYIHPTENAPTYLILYLCLSELSSKFHIEESTLSSKMTFSDLAKMNITCEQLYHSSVPIDLIENYQEYLISKDFSLGQTIYYNCSYPRFGEMCQYEIQLLKYSGKNFINTIRSHTYSFVYNGTELTCYIHLNCDYRIKSACLDWTEICDDKIDCLNNGIDEKYCWQLEVNQCNDDEYQCSNGQCIPLIFYRDDSYSHDCLDGSDEIQVHSRSHFEHDDVLCKRSLFTSSCRDERENIIIKQIYSIKNDDISNNCWLAFQCLIEVPDKNFKLCKNFCSIDLCKIIIEEECPDLLYIPQIPILFNDTYLVYSKDDINQPLIHPYICSNDIHYQNISNDIIQISFNNQNCFRPKKFLGTYYEPAFPYVSRKKFNRILYRIYRFHISFTSLIINSTSKYCQQPNMYQCMNSMKCISAFRYRNKASDCPYVDDEDLSKVDDQFLNQRPQHELYKCQMLNKSILMREFNDNFGHCKIDRYLYLEDEQFSGFEKHIISFQNLCDGYTEVHFTLSDDQILTDESECEHWECNNYYTVCDGIWNCPDGQDETGCPSDSEFQCPLNYHACISIHTKQLICLHIDKLNDGQIDCVNDFDEHNSCLLQHENMYCDSLSQDGCLIDLCECHKDTNLLNGKSFYRPTRNCTVIINDHEVGSVSNFCMGTMWYCSEKTLKYFSMNTINNQATISRKNLKYQMTDDIITNIPVESKYNCHRGFVIDILTNKKTCLCSPSYYGSQCQYQSQRIHLSIQYQALSDSWQTLFVISISLIDDTIERNIHSNELYNYLSIKDCRTKFENYLLYSNKTYDPMKKYFIHIDIYEKYSREYRTSLLYPLIFTFLPVYRLSILVEIPSQSQSDKKCSLNSCQNGKCMKYSNMNEYFCQCNQGWSGKFCQIKHNCSCSSDSLCLGKTLSNQSICICPMNKFGPRCFLIDSICLKENNPCENNGQCIEINDDSFFEHKFQCICSKGYHGNRCELRDTYHLSISFHNDIVVFQSIFIHFIEIIRKRKPIRTTTIQSIETFQQKSFEFFWSNMFHLIFIEDSNKNYYFHSALNNKNSPRNLTIKINSFDRCPSINEIFNETFAQFHILRRMKSYHLPCLNSSLNLSCFYDDIHFCLCYQHTNGKRLSNCFEFHHNQTFDCSGQSVCENNGQCLQDSLQCPTRSICACQLCYYGKRCQFTTSGFGLSLDAILGYHIIPNVNIFHQSSITKFSLILSIVFFIFGLLNSTIALITFQKAKIREVGCGLYLLGTSITSLITTIMLEFKVLILILSQMNLITNQSFLRIQCYSVDFLLRTFLYLDQWLDASIAIERTVTVIKGVKFNKNKSKKFAKIILICLIIIIMGTTIHDPFNRQLIQEENEDLNNFKRTWCIVRYSSNLQTYNTIINSFHFFLPFLLNFISVIILLIKLTYQQSNLQRKQISKEIFHQQFQQHKHLLISPIVLVILSIPRLVISYISKCLKSNNDSWLYLSGYFISFIPSIITTLIFILPSKFYKTELRNTIVHYQTKIRRRFYQTS</sequence>
<keyword evidence="7" id="KW-0245">EGF-like domain</keyword>
<dbReference type="InterPro" id="IPR036055">
    <property type="entry name" value="LDL_receptor-like_sf"/>
</dbReference>
<proteinExistence type="predicted"/>
<accession>A0A813RVI4</accession>
<feature type="disulfide bond" evidence="7">
    <location>
        <begin position="916"/>
        <end position="925"/>
    </location>
</feature>
<keyword evidence="10" id="KW-0732">Signal</keyword>
<reference evidence="13" key="1">
    <citation type="submission" date="2021-02" db="EMBL/GenBank/DDBJ databases">
        <authorList>
            <person name="Nowell W R."/>
        </authorList>
    </citation>
    <scope>NUCLEOTIDE SEQUENCE</scope>
</reference>
<organism evidence="13 14">
    <name type="scientific">Adineta ricciae</name>
    <name type="common">Rotifer</name>
    <dbReference type="NCBI Taxonomy" id="249248"/>
    <lineage>
        <taxon>Eukaryota</taxon>
        <taxon>Metazoa</taxon>
        <taxon>Spiralia</taxon>
        <taxon>Gnathifera</taxon>
        <taxon>Rotifera</taxon>
        <taxon>Eurotatoria</taxon>
        <taxon>Bdelloidea</taxon>
        <taxon>Adinetida</taxon>
        <taxon>Adinetidae</taxon>
        <taxon>Adineta</taxon>
    </lineage>
</organism>
<name>A0A813RVI4_ADIRI</name>
<protein>
    <submittedName>
        <fullName evidence="13">Uncharacterized protein</fullName>
    </submittedName>
</protein>
<evidence type="ECO:0000256" key="1">
    <source>
        <dbReference type="ARBA" id="ARBA00004167"/>
    </source>
</evidence>
<dbReference type="Gene3D" id="4.10.400.10">
    <property type="entry name" value="Low-density Lipoprotein Receptor"/>
    <property type="match status" value="1"/>
</dbReference>
<feature type="transmembrane region" description="Helical" evidence="9">
    <location>
        <begin position="1423"/>
        <end position="1443"/>
    </location>
</feature>
<keyword evidence="2 9" id="KW-0812">Transmembrane</keyword>
<keyword evidence="4 9" id="KW-1133">Transmembrane helix</keyword>
<dbReference type="PANTHER" id="PTHR24270">
    <property type="entry name" value="LOW-DENSITY LIPOPROTEIN RECEPTOR-RELATED"/>
    <property type="match status" value="1"/>
</dbReference>
<evidence type="ECO:0000256" key="7">
    <source>
        <dbReference type="PROSITE-ProRule" id="PRU00076"/>
    </source>
</evidence>
<evidence type="ECO:0000256" key="4">
    <source>
        <dbReference type="ARBA" id="ARBA00022989"/>
    </source>
</evidence>
<comment type="caution">
    <text evidence="7">Lacks conserved residue(s) required for the propagation of feature annotation.</text>
</comment>
<dbReference type="PANTHER" id="PTHR24270:SF60">
    <property type="entry name" value="CUB AND LDLA DOMAIN, ISOFORM A-RELATED"/>
    <property type="match status" value="1"/>
</dbReference>
<dbReference type="Pfam" id="PF00001">
    <property type="entry name" value="7tm_1"/>
    <property type="match status" value="1"/>
</dbReference>
<feature type="transmembrane region" description="Helical" evidence="9">
    <location>
        <begin position="1278"/>
        <end position="1304"/>
    </location>
</feature>
<evidence type="ECO:0000256" key="10">
    <source>
        <dbReference type="SAM" id="SignalP"/>
    </source>
</evidence>
<dbReference type="CDD" id="cd00112">
    <property type="entry name" value="LDLa"/>
    <property type="match status" value="1"/>
</dbReference>
<comment type="subcellular location">
    <subcellularLocation>
        <location evidence="1">Membrane</location>
        <topology evidence="1">Single-pass membrane protein</topology>
    </subcellularLocation>
</comment>
<evidence type="ECO:0000259" key="12">
    <source>
        <dbReference type="PROSITE" id="PS50262"/>
    </source>
</evidence>
<dbReference type="InterPro" id="IPR050685">
    <property type="entry name" value="LDLR"/>
</dbReference>
<feature type="domain" description="EGF-like" evidence="11">
    <location>
        <begin position="964"/>
        <end position="1008"/>
    </location>
</feature>
<evidence type="ECO:0000313" key="14">
    <source>
        <dbReference type="Proteomes" id="UP000663828"/>
    </source>
</evidence>
<evidence type="ECO:0000256" key="2">
    <source>
        <dbReference type="ARBA" id="ARBA00022692"/>
    </source>
</evidence>
<feature type="domain" description="G-protein coupled receptors family 1 profile" evidence="12">
    <location>
        <begin position="1257"/>
        <end position="1519"/>
    </location>
</feature>
<dbReference type="Gene3D" id="2.10.25.10">
    <property type="entry name" value="Laminin"/>
    <property type="match status" value="2"/>
</dbReference>
<dbReference type="Pfam" id="PF00008">
    <property type="entry name" value="EGF"/>
    <property type="match status" value="1"/>
</dbReference>
<dbReference type="Proteomes" id="UP000663828">
    <property type="component" value="Unassembled WGS sequence"/>
</dbReference>
<feature type="disulfide bond" evidence="8">
    <location>
        <begin position="560"/>
        <end position="578"/>
    </location>
</feature>